<comment type="caution">
    <text evidence="1">The sequence shown here is derived from an EMBL/GenBank/DDBJ whole genome shotgun (WGS) entry which is preliminary data.</text>
</comment>
<gene>
    <name evidence="1" type="ORF">BV22DRAFT_1123145</name>
</gene>
<keyword evidence="2" id="KW-1185">Reference proteome</keyword>
<accession>A0ACB8B3K2</accession>
<dbReference type="EMBL" id="MU266629">
    <property type="protein sequence ID" value="KAH7919801.1"/>
    <property type="molecule type" value="Genomic_DNA"/>
</dbReference>
<name>A0ACB8B3K2_9AGAM</name>
<sequence>MSAHPWVYPPCGNVATIAHTKENTIAVLPVLAPVSDSALGLALAVKAELTSRAARDRVPNLGMFVEHSVEFRECRAGENYHTRYERPRGPSGGLAMSRVQNNCFIVGFERRFSSPGFTHRGLRLVREPGYDDKFSEFPRNSWALQPRRLSAGDKADNDLRREVAVVQDQKYFTAGPRYKYDESIVPVRYDTRVSDQTMIVSDPCGSTRGALPPPKILLFTFELCVPVVNLQQHLPVVYTGLPFLEVHYLKPQMKASKLDGFCVPSGRKRRARQFRDGLAITVHAYSSAHVSEYNARTIIVASILHKRIICMLRYMLGGGVSRDRNTIPLYRKHDGDVGSLPGRKGSEKWAGHGGNALGLRVGEKRWAEGNSNSVASGAGLRENVVTDDAGCHTLVVTERLTYRGTWTLDWGMSLHVMR</sequence>
<reference evidence="1" key="1">
    <citation type="journal article" date="2021" name="New Phytol.">
        <title>Evolutionary innovations through gain and loss of genes in the ectomycorrhizal Boletales.</title>
        <authorList>
            <person name="Wu G."/>
            <person name="Miyauchi S."/>
            <person name="Morin E."/>
            <person name="Kuo A."/>
            <person name="Drula E."/>
            <person name="Varga T."/>
            <person name="Kohler A."/>
            <person name="Feng B."/>
            <person name="Cao Y."/>
            <person name="Lipzen A."/>
            <person name="Daum C."/>
            <person name="Hundley H."/>
            <person name="Pangilinan J."/>
            <person name="Johnson J."/>
            <person name="Barry K."/>
            <person name="LaButti K."/>
            <person name="Ng V."/>
            <person name="Ahrendt S."/>
            <person name="Min B."/>
            <person name="Choi I.G."/>
            <person name="Park H."/>
            <person name="Plett J.M."/>
            <person name="Magnuson J."/>
            <person name="Spatafora J.W."/>
            <person name="Nagy L.G."/>
            <person name="Henrissat B."/>
            <person name="Grigoriev I.V."/>
            <person name="Yang Z.L."/>
            <person name="Xu J."/>
            <person name="Martin F.M."/>
        </authorList>
    </citation>
    <scope>NUCLEOTIDE SEQUENCE</scope>
    <source>
        <strain evidence="1">KUC20120723A-06</strain>
    </source>
</reference>
<organism evidence="1 2">
    <name type="scientific">Leucogyrophana mollusca</name>
    <dbReference type="NCBI Taxonomy" id="85980"/>
    <lineage>
        <taxon>Eukaryota</taxon>
        <taxon>Fungi</taxon>
        <taxon>Dikarya</taxon>
        <taxon>Basidiomycota</taxon>
        <taxon>Agaricomycotina</taxon>
        <taxon>Agaricomycetes</taxon>
        <taxon>Agaricomycetidae</taxon>
        <taxon>Boletales</taxon>
        <taxon>Boletales incertae sedis</taxon>
        <taxon>Leucogyrophana</taxon>
    </lineage>
</organism>
<evidence type="ECO:0000313" key="1">
    <source>
        <dbReference type="EMBL" id="KAH7919801.1"/>
    </source>
</evidence>
<dbReference type="Proteomes" id="UP000790709">
    <property type="component" value="Unassembled WGS sequence"/>
</dbReference>
<proteinExistence type="predicted"/>
<protein>
    <submittedName>
        <fullName evidence="1">Uncharacterized protein</fullName>
    </submittedName>
</protein>
<evidence type="ECO:0000313" key="2">
    <source>
        <dbReference type="Proteomes" id="UP000790709"/>
    </source>
</evidence>